<dbReference type="Proteomes" id="UP000054560">
    <property type="component" value="Unassembled WGS sequence"/>
</dbReference>
<evidence type="ECO:0008006" key="9">
    <source>
        <dbReference type="Google" id="ProtNLM"/>
    </source>
</evidence>
<dbReference type="InterPro" id="IPR011039">
    <property type="entry name" value="TFIIF_interaction"/>
</dbReference>
<dbReference type="OrthoDB" id="26094at2759"/>
<keyword evidence="8" id="KW-1185">Reference proteome</keyword>
<evidence type="ECO:0000313" key="8">
    <source>
        <dbReference type="Proteomes" id="UP000054560"/>
    </source>
</evidence>
<feature type="compositionally biased region" description="Acidic residues" evidence="6">
    <location>
        <begin position="13"/>
        <end position="24"/>
    </location>
</feature>
<reference evidence="7 8" key="1">
    <citation type="submission" date="2011-02" db="EMBL/GenBank/DDBJ databases">
        <title>The Genome Sequence of Sphaeroforma arctica JP610.</title>
        <authorList>
            <consortium name="The Broad Institute Genome Sequencing Platform"/>
            <person name="Russ C."/>
            <person name="Cuomo C."/>
            <person name="Young S.K."/>
            <person name="Zeng Q."/>
            <person name="Gargeya S."/>
            <person name="Alvarado L."/>
            <person name="Berlin A."/>
            <person name="Chapman S.B."/>
            <person name="Chen Z."/>
            <person name="Freedman E."/>
            <person name="Gellesch M."/>
            <person name="Goldberg J."/>
            <person name="Griggs A."/>
            <person name="Gujja S."/>
            <person name="Heilman E."/>
            <person name="Heiman D."/>
            <person name="Howarth C."/>
            <person name="Mehta T."/>
            <person name="Neiman D."/>
            <person name="Pearson M."/>
            <person name="Roberts A."/>
            <person name="Saif S."/>
            <person name="Shea T."/>
            <person name="Shenoy N."/>
            <person name="Sisk P."/>
            <person name="Stolte C."/>
            <person name="Sykes S."/>
            <person name="White J."/>
            <person name="Yandava C."/>
            <person name="Burger G."/>
            <person name="Gray M.W."/>
            <person name="Holland P.W.H."/>
            <person name="King N."/>
            <person name="Lang F.B.F."/>
            <person name="Roger A.J."/>
            <person name="Ruiz-Trillo I."/>
            <person name="Haas B."/>
            <person name="Nusbaum C."/>
            <person name="Birren B."/>
        </authorList>
    </citation>
    <scope>NUCLEOTIDE SEQUENCE [LARGE SCALE GENOMIC DNA]</scope>
    <source>
        <strain evidence="7 8">JP610</strain>
    </source>
</reference>
<evidence type="ECO:0000256" key="1">
    <source>
        <dbReference type="ARBA" id="ARBA00004123"/>
    </source>
</evidence>
<organism evidence="7 8">
    <name type="scientific">Sphaeroforma arctica JP610</name>
    <dbReference type="NCBI Taxonomy" id="667725"/>
    <lineage>
        <taxon>Eukaryota</taxon>
        <taxon>Ichthyosporea</taxon>
        <taxon>Ichthyophonida</taxon>
        <taxon>Sphaeroforma</taxon>
    </lineage>
</organism>
<dbReference type="AlphaFoldDB" id="A0A0L0F1A7"/>
<dbReference type="GeneID" id="25918062"/>
<proteinExistence type="predicted"/>
<protein>
    <recommendedName>
        <fullName evidence="9">TFIIF beta subunit N-terminal domain-containing protein</fullName>
    </recommendedName>
</protein>
<keyword evidence="4" id="KW-0804">Transcription</keyword>
<dbReference type="GO" id="GO:0003677">
    <property type="term" value="F:DNA binding"/>
    <property type="evidence" value="ECO:0007669"/>
    <property type="project" value="UniProtKB-KW"/>
</dbReference>
<feature type="non-terminal residue" evidence="7">
    <location>
        <position position="65"/>
    </location>
</feature>
<sequence>MSLTNPPVKEESSEATDEVEDDPQVDLTHGNRKVWLVKFTEEMYNAWVDSPPGTELGTMKLYTDS</sequence>
<evidence type="ECO:0000256" key="4">
    <source>
        <dbReference type="ARBA" id="ARBA00023163"/>
    </source>
</evidence>
<feature type="region of interest" description="Disordered" evidence="6">
    <location>
        <begin position="1"/>
        <end position="26"/>
    </location>
</feature>
<evidence type="ECO:0000256" key="6">
    <source>
        <dbReference type="SAM" id="MobiDB-lite"/>
    </source>
</evidence>
<evidence type="ECO:0000256" key="5">
    <source>
        <dbReference type="ARBA" id="ARBA00023242"/>
    </source>
</evidence>
<dbReference type="GO" id="GO:0005634">
    <property type="term" value="C:nucleus"/>
    <property type="evidence" value="ECO:0007669"/>
    <property type="project" value="UniProtKB-SubCell"/>
</dbReference>
<dbReference type="SUPFAM" id="SSF50916">
    <property type="entry name" value="Rap30/74 interaction domains"/>
    <property type="match status" value="1"/>
</dbReference>
<keyword evidence="5" id="KW-0539">Nucleus</keyword>
<evidence type="ECO:0000256" key="3">
    <source>
        <dbReference type="ARBA" id="ARBA00023125"/>
    </source>
</evidence>
<dbReference type="GO" id="GO:0006367">
    <property type="term" value="P:transcription initiation at RNA polymerase II promoter"/>
    <property type="evidence" value="ECO:0007669"/>
    <property type="project" value="InterPro"/>
</dbReference>
<dbReference type="RefSeq" id="XP_014143825.1">
    <property type="nucleotide sequence ID" value="XM_014288350.1"/>
</dbReference>
<name>A0A0L0F1A7_9EUKA</name>
<keyword evidence="2" id="KW-0805">Transcription regulation</keyword>
<comment type="subcellular location">
    <subcellularLocation>
        <location evidence="1">Nucleus</location>
    </subcellularLocation>
</comment>
<evidence type="ECO:0000256" key="2">
    <source>
        <dbReference type="ARBA" id="ARBA00023015"/>
    </source>
</evidence>
<dbReference type="EMBL" id="KQ252769">
    <property type="protein sequence ID" value="KNC69923.1"/>
    <property type="molecule type" value="Genomic_DNA"/>
</dbReference>
<keyword evidence="3" id="KW-0238">DNA-binding</keyword>
<accession>A0A0L0F1A7</accession>
<evidence type="ECO:0000313" key="7">
    <source>
        <dbReference type="EMBL" id="KNC69923.1"/>
    </source>
</evidence>
<gene>
    <name evidence="7" type="ORF">SARC_17558</name>
</gene>